<dbReference type="OrthoDB" id="269227at2759"/>
<evidence type="ECO:0000256" key="2">
    <source>
        <dbReference type="ARBA" id="ARBA00010790"/>
    </source>
</evidence>
<organism evidence="10 11">
    <name type="scientific">Mycena sanguinolenta</name>
    <dbReference type="NCBI Taxonomy" id="230812"/>
    <lineage>
        <taxon>Eukaryota</taxon>
        <taxon>Fungi</taxon>
        <taxon>Dikarya</taxon>
        <taxon>Basidiomycota</taxon>
        <taxon>Agaricomycotina</taxon>
        <taxon>Agaricomycetes</taxon>
        <taxon>Agaricomycetidae</taxon>
        <taxon>Agaricales</taxon>
        <taxon>Marasmiineae</taxon>
        <taxon>Mycenaceae</taxon>
        <taxon>Mycena</taxon>
    </lineage>
</organism>
<evidence type="ECO:0000256" key="1">
    <source>
        <dbReference type="ARBA" id="ARBA00001974"/>
    </source>
</evidence>
<keyword evidence="5" id="KW-0274">FAD</keyword>
<dbReference type="Gene3D" id="3.50.50.60">
    <property type="entry name" value="FAD/NAD(P)-binding domain"/>
    <property type="match status" value="1"/>
</dbReference>
<evidence type="ECO:0000256" key="6">
    <source>
        <dbReference type="ARBA" id="ARBA00023002"/>
    </source>
</evidence>
<dbReference type="PANTHER" id="PTHR11552:SF201">
    <property type="entry name" value="GLUCOSE-METHANOL-CHOLINE OXIDOREDUCTASE N-TERMINAL DOMAIN-CONTAINING PROTEIN"/>
    <property type="match status" value="1"/>
</dbReference>
<accession>A0A8H6X2N8</accession>
<evidence type="ECO:0000256" key="4">
    <source>
        <dbReference type="ARBA" id="ARBA00022729"/>
    </source>
</evidence>
<evidence type="ECO:0000313" key="11">
    <source>
        <dbReference type="Proteomes" id="UP000623467"/>
    </source>
</evidence>
<protein>
    <submittedName>
        <fullName evidence="10">L-sorbose 1-dehydrogenase</fullName>
    </submittedName>
</protein>
<dbReference type="Gene3D" id="3.30.560.10">
    <property type="entry name" value="Glucose Oxidase, domain 3"/>
    <property type="match status" value="1"/>
</dbReference>
<feature type="signal peptide" evidence="8">
    <location>
        <begin position="1"/>
        <end position="20"/>
    </location>
</feature>
<evidence type="ECO:0000259" key="9">
    <source>
        <dbReference type="PROSITE" id="PS00624"/>
    </source>
</evidence>
<dbReference type="InterPro" id="IPR012132">
    <property type="entry name" value="GMC_OxRdtase"/>
</dbReference>
<dbReference type="SUPFAM" id="SSF54373">
    <property type="entry name" value="FAD-linked reductases, C-terminal domain"/>
    <property type="match status" value="1"/>
</dbReference>
<keyword evidence="6" id="KW-0560">Oxidoreductase</keyword>
<dbReference type="Pfam" id="PF05199">
    <property type="entry name" value="GMC_oxred_C"/>
    <property type="match status" value="1"/>
</dbReference>
<keyword evidence="7" id="KW-0325">Glycoprotein</keyword>
<dbReference type="PROSITE" id="PS00624">
    <property type="entry name" value="GMC_OXRED_2"/>
    <property type="match status" value="1"/>
</dbReference>
<keyword evidence="11" id="KW-1185">Reference proteome</keyword>
<reference evidence="10" key="1">
    <citation type="submission" date="2020-05" db="EMBL/GenBank/DDBJ databases">
        <title>Mycena genomes resolve the evolution of fungal bioluminescence.</title>
        <authorList>
            <person name="Tsai I.J."/>
        </authorList>
    </citation>
    <scope>NUCLEOTIDE SEQUENCE</scope>
    <source>
        <strain evidence="10">160909Yilan</strain>
    </source>
</reference>
<evidence type="ECO:0000256" key="5">
    <source>
        <dbReference type="ARBA" id="ARBA00022827"/>
    </source>
</evidence>
<dbReference type="Pfam" id="PF00732">
    <property type="entry name" value="GMC_oxred_N"/>
    <property type="match status" value="1"/>
</dbReference>
<evidence type="ECO:0000256" key="7">
    <source>
        <dbReference type="ARBA" id="ARBA00023180"/>
    </source>
</evidence>
<keyword evidence="3" id="KW-0285">Flavoprotein</keyword>
<dbReference type="AlphaFoldDB" id="A0A8H6X2N8"/>
<dbReference type="PANTHER" id="PTHR11552">
    <property type="entry name" value="GLUCOSE-METHANOL-CHOLINE GMC OXIDOREDUCTASE"/>
    <property type="match status" value="1"/>
</dbReference>
<dbReference type="Proteomes" id="UP000623467">
    <property type="component" value="Unassembled WGS sequence"/>
</dbReference>
<dbReference type="PIRSF" id="PIRSF000137">
    <property type="entry name" value="Alcohol_oxidase"/>
    <property type="match status" value="1"/>
</dbReference>
<sequence>MTTTFDFVIVGGGTAGLVLAARLAEDATQTICVLERGKDFTDNEDIRVPGNYMTNFGKEWDGGLLSTPQKGVADRVIYNPRGKGLGGSSLLNWLQLIRAPPAEYDAIEAVLGARGWNSQEFLKYFKKSQTLCRGELAGKTGLNPDPTLFGDGPILNTLPRFTPAINEYYYEACAALGIPFNPVGGNGDNSGVWPALAAIHPETGERVSSATAYLAPNRHKKNLTIFTEAQANRVIFDDAVKPVVAKGVEYTGPDSEISTVYAKKEVILCAGAIHTPQLLELSGIGDKRFITGISQLVDLPGVGFNFQEHLTTLSLFETDASIDSYDIMYNPNADPVVIAGHKKEYSELKSGIFSTVPLAYSYMPLSTFASPEKIQKIKQMAAAASTATTSIQSPKTLELLQKWMEDDSTYQMEYSVSFPKLDAFTDRPRWPGSSWFPHYVPILPTAEFDGAKKYFFVSAILQHPFSRGSVHTDPTNPHGNPILDMGEFENDIDREIMIEALKFVQTLAAQPSMRDRAGVRPLAPSADAKTDEQMNEYLSLAAYSSYHPLGTAAMLPREEHGVVDPDLFGLRHG</sequence>
<dbReference type="GO" id="GO:0016614">
    <property type="term" value="F:oxidoreductase activity, acting on CH-OH group of donors"/>
    <property type="evidence" value="ECO:0007669"/>
    <property type="project" value="InterPro"/>
</dbReference>
<feature type="domain" description="Glucose-methanol-choline oxidoreductase N-terminal" evidence="9">
    <location>
        <begin position="271"/>
        <end position="285"/>
    </location>
</feature>
<feature type="chain" id="PRO_5034938120" evidence="8">
    <location>
        <begin position="21"/>
        <end position="573"/>
    </location>
</feature>
<comment type="cofactor">
    <cofactor evidence="1">
        <name>FAD</name>
        <dbReference type="ChEBI" id="CHEBI:57692"/>
    </cofactor>
</comment>
<dbReference type="SUPFAM" id="SSF51905">
    <property type="entry name" value="FAD/NAD(P)-binding domain"/>
    <property type="match status" value="1"/>
</dbReference>
<keyword evidence="4 8" id="KW-0732">Signal</keyword>
<comment type="similarity">
    <text evidence="2">Belongs to the GMC oxidoreductase family.</text>
</comment>
<name>A0A8H6X2N8_9AGAR</name>
<gene>
    <name evidence="10" type="ORF">MSAN_02425400</name>
</gene>
<evidence type="ECO:0000256" key="8">
    <source>
        <dbReference type="SAM" id="SignalP"/>
    </source>
</evidence>
<evidence type="ECO:0000313" key="10">
    <source>
        <dbReference type="EMBL" id="KAF7333303.1"/>
    </source>
</evidence>
<dbReference type="GO" id="GO:0050660">
    <property type="term" value="F:flavin adenine dinucleotide binding"/>
    <property type="evidence" value="ECO:0007669"/>
    <property type="project" value="InterPro"/>
</dbReference>
<dbReference type="EMBL" id="JACAZH010000056">
    <property type="protein sequence ID" value="KAF7333303.1"/>
    <property type="molecule type" value="Genomic_DNA"/>
</dbReference>
<dbReference type="InterPro" id="IPR000172">
    <property type="entry name" value="GMC_OxRdtase_N"/>
</dbReference>
<dbReference type="InterPro" id="IPR036188">
    <property type="entry name" value="FAD/NAD-bd_sf"/>
</dbReference>
<evidence type="ECO:0000256" key="3">
    <source>
        <dbReference type="ARBA" id="ARBA00022630"/>
    </source>
</evidence>
<dbReference type="InterPro" id="IPR007867">
    <property type="entry name" value="GMC_OxRtase_C"/>
</dbReference>
<comment type="caution">
    <text evidence="10">The sequence shown here is derived from an EMBL/GenBank/DDBJ whole genome shotgun (WGS) entry which is preliminary data.</text>
</comment>
<proteinExistence type="inferred from homology"/>